<evidence type="ECO:0000313" key="2">
    <source>
        <dbReference type="EMBL" id="AMC10246.1"/>
    </source>
</evidence>
<dbReference type="AlphaFoldDB" id="A0A0X8G538"/>
<keyword evidence="1" id="KW-0812">Transmembrane</keyword>
<protein>
    <submittedName>
        <fullName evidence="2">Uncharacterized protein</fullName>
    </submittedName>
</protein>
<keyword evidence="3" id="KW-1185">Reference proteome</keyword>
<feature type="transmembrane region" description="Helical" evidence="1">
    <location>
        <begin position="126"/>
        <end position="143"/>
    </location>
</feature>
<dbReference type="Proteomes" id="UP000059672">
    <property type="component" value="Chromosome"/>
</dbReference>
<dbReference type="EMBL" id="CP013355">
    <property type="protein sequence ID" value="AMC10246.1"/>
    <property type="molecule type" value="Genomic_DNA"/>
</dbReference>
<reference evidence="2 3" key="2">
    <citation type="journal article" date="2016" name="Int. J. Syst. Evol. Microbiol.">
        <title>Lutibacter profundi sp. nov., isolated from a deep-sea hydrothermal system on the Arctic Mid-Ocean Ridge and emended description of the genus Lutibacter.</title>
        <authorList>
            <person name="Le Moine Bauer S."/>
            <person name="Roalkvam I."/>
            <person name="Steen I.H."/>
            <person name="Dahle H."/>
        </authorList>
    </citation>
    <scope>NUCLEOTIDE SEQUENCE [LARGE SCALE GENOMIC DNA]</scope>
    <source>
        <strain evidence="2 3">LP1</strain>
    </source>
</reference>
<sequence>MTLGKVQVTLTTKKIDYLWIQKPLFTFQNNESIDIESIKSWKYQTEFQYSFFKIYNPADIITIMRLPNWSPEKDDFDNFLFAFKKRIERINNKRDIKTNKNNINQNKKNKINDKEVDFYKSKGAKLLLYIYFLTIIMALFYVYQNWNNNESNTIFMIYGISGCIFLIQKHFRFIKDK</sequence>
<keyword evidence="1" id="KW-1133">Transmembrane helix</keyword>
<evidence type="ECO:0000313" key="3">
    <source>
        <dbReference type="Proteomes" id="UP000059672"/>
    </source>
</evidence>
<organism evidence="2 3">
    <name type="scientific">Lutibacter profundi</name>
    <dbReference type="NCBI Taxonomy" id="1622118"/>
    <lineage>
        <taxon>Bacteria</taxon>
        <taxon>Pseudomonadati</taxon>
        <taxon>Bacteroidota</taxon>
        <taxon>Flavobacteriia</taxon>
        <taxon>Flavobacteriales</taxon>
        <taxon>Flavobacteriaceae</taxon>
        <taxon>Lutibacter</taxon>
    </lineage>
</organism>
<dbReference type="KEGG" id="lut:Lupro_02805"/>
<reference evidence="3" key="1">
    <citation type="submission" date="2015-12" db="EMBL/GenBank/DDBJ databases">
        <title>Complete genome sequence of Lutibacter profundus strain LP1.</title>
        <authorList>
            <person name="Wissuwa J."/>
            <person name="Le Moine Bauer S."/>
            <person name="Stokke R."/>
            <person name="Dahle H."/>
            <person name="Steen I.H."/>
        </authorList>
    </citation>
    <scope>NUCLEOTIDE SEQUENCE [LARGE SCALE GENOMIC DNA]</scope>
    <source>
        <strain evidence="3">LP1</strain>
    </source>
</reference>
<proteinExistence type="predicted"/>
<gene>
    <name evidence="2" type="ORF">Lupro_02805</name>
</gene>
<feature type="transmembrane region" description="Helical" evidence="1">
    <location>
        <begin position="155"/>
        <end position="171"/>
    </location>
</feature>
<name>A0A0X8G538_9FLAO</name>
<evidence type="ECO:0000256" key="1">
    <source>
        <dbReference type="SAM" id="Phobius"/>
    </source>
</evidence>
<keyword evidence="1" id="KW-0472">Membrane</keyword>
<accession>A0A0X8G538</accession>